<accession>A0A1G2F849</accession>
<proteinExistence type="predicted"/>
<reference evidence="2 3" key="1">
    <citation type="journal article" date="2016" name="Nat. Commun.">
        <title>Thousands of microbial genomes shed light on interconnected biogeochemical processes in an aquifer system.</title>
        <authorList>
            <person name="Anantharaman K."/>
            <person name="Brown C.T."/>
            <person name="Hug L.A."/>
            <person name="Sharon I."/>
            <person name="Castelle C.J."/>
            <person name="Probst A.J."/>
            <person name="Thomas B.C."/>
            <person name="Singh A."/>
            <person name="Wilkins M.J."/>
            <person name="Karaoz U."/>
            <person name="Brodie E.L."/>
            <person name="Williams K.H."/>
            <person name="Hubbard S.S."/>
            <person name="Banfield J.F."/>
        </authorList>
    </citation>
    <scope>NUCLEOTIDE SEQUENCE [LARGE SCALE GENOMIC DNA]</scope>
</reference>
<dbReference type="AlphaFoldDB" id="A0A1G2F849"/>
<dbReference type="Proteomes" id="UP000179099">
    <property type="component" value="Unassembled WGS sequence"/>
</dbReference>
<gene>
    <name evidence="2" type="ORF">A2Y98_00510</name>
</gene>
<organism evidence="2 3">
    <name type="scientific">Candidatus Portnoybacteria bacterium RBG_19FT_COMBO_36_7</name>
    <dbReference type="NCBI Taxonomy" id="1801992"/>
    <lineage>
        <taxon>Bacteria</taxon>
        <taxon>Candidatus Portnoyibacteriota</taxon>
    </lineage>
</organism>
<dbReference type="EMBL" id="MHMW01000021">
    <property type="protein sequence ID" value="OGZ33942.1"/>
    <property type="molecule type" value="Genomic_DNA"/>
</dbReference>
<protein>
    <submittedName>
        <fullName evidence="2">Uncharacterized protein</fullName>
    </submittedName>
</protein>
<name>A0A1G2F849_9BACT</name>
<comment type="caution">
    <text evidence="2">The sequence shown here is derived from an EMBL/GenBank/DDBJ whole genome shotgun (WGS) entry which is preliminary data.</text>
</comment>
<evidence type="ECO:0000256" key="1">
    <source>
        <dbReference type="SAM" id="MobiDB-lite"/>
    </source>
</evidence>
<feature type="region of interest" description="Disordered" evidence="1">
    <location>
        <begin position="264"/>
        <end position="298"/>
    </location>
</feature>
<sequence>MEKNKKMFIWGLIVLVLFFILFLLAVTPFLSHAYAGTPTFKWTKLGGAPMIKGGVRNQDDLINKLGDPGIQEDFVRALEQAYPEYDAEELFVVFQMAVECSDVTQSSYQPGAIFPDGMFFKPRKGVFYDSRPVEWLGKQTLEALEVKFPYNEEEFWITIIKKCGNGIPRKNEVVSETQPLQPQAFQPPAVRPAPPPQTQIVEKEVLVEVPVEVPVEVTVQVPPGQRSWWGSIPLPPPIIINGGYYEYRSYSKYRNYGYSRSYSYNHSQPRSQYRHKTSRYPSKSYPTKRPNYRWSVPR</sequence>
<evidence type="ECO:0000313" key="3">
    <source>
        <dbReference type="Proteomes" id="UP000179099"/>
    </source>
</evidence>
<evidence type="ECO:0000313" key="2">
    <source>
        <dbReference type="EMBL" id="OGZ33942.1"/>
    </source>
</evidence>